<sequence>LITYRICLPGPHHPGYFQNSTVVSSSTFRSLVNKIWRGGKDSKRVFSSKPGEHWKLRLPDKSPLDPYRLWMHDRRGFRQDNWYNSPNDCVENIRKTFYTPYYHENRHNLIPRSEELTDFWERHPARLLNEFVYRVPDYYSKRGEEIKMTCERDCLPKFKPPPAKKISEGCLMRLQFMANSYRTFDDGYANDFDQ</sequence>
<evidence type="ECO:0000313" key="1">
    <source>
        <dbReference type="WBParaSite" id="TTAC_0000665201-mRNA-1"/>
    </source>
</evidence>
<dbReference type="WBParaSite" id="TTAC_0000665201-mRNA-1">
    <property type="protein sequence ID" value="TTAC_0000665201-mRNA-1"/>
    <property type="gene ID" value="TTAC_0000665201"/>
</dbReference>
<organism evidence="1">
    <name type="scientific">Hydatigena taeniaeformis</name>
    <name type="common">Feline tapeworm</name>
    <name type="synonym">Taenia taeniaeformis</name>
    <dbReference type="NCBI Taxonomy" id="6205"/>
    <lineage>
        <taxon>Eukaryota</taxon>
        <taxon>Metazoa</taxon>
        <taxon>Spiralia</taxon>
        <taxon>Lophotrochozoa</taxon>
        <taxon>Platyhelminthes</taxon>
        <taxon>Cestoda</taxon>
        <taxon>Eucestoda</taxon>
        <taxon>Cyclophyllidea</taxon>
        <taxon>Taeniidae</taxon>
        <taxon>Hydatigera</taxon>
    </lineage>
</organism>
<accession>A0A0R3X0J2</accession>
<dbReference type="AlphaFoldDB" id="A0A0R3X0J2"/>
<proteinExistence type="predicted"/>
<protein>
    <submittedName>
        <fullName evidence="1">HDNR domain-containing protein</fullName>
    </submittedName>
</protein>
<name>A0A0R3X0J2_HYDTA</name>
<reference evidence="1" key="1">
    <citation type="submission" date="2017-02" db="UniProtKB">
        <authorList>
            <consortium name="WormBaseParasite"/>
        </authorList>
    </citation>
    <scope>IDENTIFICATION</scope>
</reference>